<sequence>MKRIRQLLAKNSLITGTILLCLIMLGVVLYMWRQDKNQKVDITVQTEAMERESTIDSITDPIEAARYILSAYADSDMDKMLRGCAITERAAKVSTEKIVEEEGCFSVDTTLPPSGQYWEYVPAAQTILLQEYEDLYEAFLEEAGRNAEINVLRVDYYEAAEQKKADAVRAAKQRSEFWGAEYLTDVIALLEIDGETYATDLCMVKYWGTWKLFAQGTELFTGAADSENGTDALLYQMDATDYRKLVSSQSQTEAYREQLQVDTADEESGKEDKETEDSVEEELLPLNYTLYDRIYGTTAEETIEKFYLAIKKRQVNRAICYSSNTTLDSENIGTFVERQKDFCMQMVKMYYHIVFREIPDVLYLEEAGMTGNEVVSWLSTEEIRYIKYEGCEWINENGNTAEYLVFLQYNGEHLIMGCTLEETENGWSILSLSSETAGYGIGEIR</sequence>
<reference evidence="3 4" key="1">
    <citation type="journal article" date="2021" name="ISME Commun">
        <title>Automated analysis of genomic sequences facilitates high-throughput and comprehensive description of bacteria.</title>
        <authorList>
            <person name="Hitch T.C.A."/>
        </authorList>
    </citation>
    <scope>NUCLEOTIDE SEQUENCE [LARGE SCALE GENOMIC DNA]</scope>
    <source>
        <strain evidence="3 4">Sanger_03</strain>
    </source>
</reference>
<evidence type="ECO:0000256" key="2">
    <source>
        <dbReference type="SAM" id="Phobius"/>
    </source>
</evidence>
<dbReference type="Proteomes" id="UP001652431">
    <property type="component" value="Unassembled WGS sequence"/>
</dbReference>
<organism evidence="3 4">
    <name type="scientific">Dorea acetigenes</name>
    <dbReference type="NCBI Taxonomy" id="2981787"/>
    <lineage>
        <taxon>Bacteria</taxon>
        <taxon>Bacillati</taxon>
        <taxon>Bacillota</taxon>
        <taxon>Clostridia</taxon>
        <taxon>Lachnospirales</taxon>
        <taxon>Lachnospiraceae</taxon>
        <taxon>Dorea</taxon>
    </lineage>
</organism>
<evidence type="ECO:0000313" key="3">
    <source>
        <dbReference type="EMBL" id="MCU6685947.1"/>
    </source>
</evidence>
<feature type="region of interest" description="Disordered" evidence="1">
    <location>
        <begin position="254"/>
        <end position="279"/>
    </location>
</feature>
<accession>A0ABT2RKK6</accession>
<dbReference type="EMBL" id="JAOQJU010000003">
    <property type="protein sequence ID" value="MCU6685947.1"/>
    <property type="molecule type" value="Genomic_DNA"/>
</dbReference>
<evidence type="ECO:0000256" key="1">
    <source>
        <dbReference type="SAM" id="MobiDB-lite"/>
    </source>
</evidence>
<keyword evidence="4" id="KW-1185">Reference proteome</keyword>
<keyword evidence="2" id="KW-1133">Transmembrane helix</keyword>
<name>A0ABT2RKK6_9FIRM</name>
<protein>
    <submittedName>
        <fullName evidence="3">Uncharacterized protein</fullName>
    </submittedName>
</protein>
<feature type="transmembrane region" description="Helical" evidence="2">
    <location>
        <begin position="12"/>
        <end position="32"/>
    </location>
</feature>
<gene>
    <name evidence="3" type="ORF">OCV99_05110</name>
</gene>
<dbReference type="RefSeq" id="WP_158368848.1">
    <property type="nucleotide sequence ID" value="NZ_JAOQJU010000003.1"/>
</dbReference>
<feature type="compositionally biased region" description="Acidic residues" evidence="1">
    <location>
        <begin position="263"/>
        <end position="279"/>
    </location>
</feature>
<keyword evidence="2" id="KW-0812">Transmembrane</keyword>
<comment type="caution">
    <text evidence="3">The sequence shown here is derived from an EMBL/GenBank/DDBJ whole genome shotgun (WGS) entry which is preliminary data.</text>
</comment>
<proteinExistence type="predicted"/>
<evidence type="ECO:0000313" key="4">
    <source>
        <dbReference type="Proteomes" id="UP001652431"/>
    </source>
</evidence>
<keyword evidence="2" id="KW-0472">Membrane</keyword>